<dbReference type="InterPro" id="IPR013815">
    <property type="entry name" value="ATP_grasp_subdomain_1"/>
</dbReference>
<dbReference type="Proteomes" id="UP000569732">
    <property type="component" value="Unassembled WGS sequence"/>
</dbReference>
<dbReference type="EC" id="6.3.2.4" evidence="6 18"/>
<dbReference type="Gene3D" id="3.40.50.20">
    <property type="match status" value="1"/>
</dbReference>
<dbReference type="GO" id="GO:0008360">
    <property type="term" value="P:regulation of cell shape"/>
    <property type="evidence" value="ECO:0007669"/>
    <property type="project" value="UniProtKB-KW"/>
</dbReference>
<dbReference type="Gene3D" id="3.30.470.20">
    <property type="entry name" value="ATP-grasp fold, B domain"/>
    <property type="match status" value="1"/>
</dbReference>
<evidence type="ECO:0000256" key="1">
    <source>
        <dbReference type="ARBA" id="ARBA00001936"/>
    </source>
</evidence>
<dbReference type="Gene3D" id="3.30.1490.20">
    <property type="entry name" value="ATP-grasp fold, A domain"/>
    <property type="match status" value="1"/>
</dbReference>
<accession>A0A853I2F2</accession>
<dbReference type="GO" id="GO:0005829">
    <property type="term" value="C:cytosol"/>
    <property type="evidence" value="ECO:0007669"/>
    <property type="project" value="TreeGrafter"/>
</dbReference>
<dbReference type="InterPro" id="IPR011761">
    <property type="entry name" value="ATP-grasp"/>
</dbReference>
<comment type="subcellular location">
    <subcellularLocation>
        <location evidence="3 18">Cytoplasm</location>
    </subcellularLocation>
</comment>
<keyword evidence="9 20" id="KW-0479">Metal-binding</keyword>
<keyword evidence="14 18" id="KW-0573">Peptidoglycan synthesis</keyword>
<reference evidence="23 24" key="1">
    <citation type="submission" date="2020-07" db="EMBL/GenBank/DDBJ databases">
        <title>Endozoicomonas sp. nov., isolated from sediment.</title>
        <authorList>
            <person name="Gu T."/>
        </authorList>
    </citation>
    <scope>NUCLEOTIDE SEQUENCE [LARGE SCALE GENOMIC DNA]</scope>
    <source>
        <strain evidence="23 24">SM1973</strain>
    </source>
</reference>
<dbReference type="InterPro" id="IPR016185">
    <property type="entry name" value="PreATP-grasp_dom_sf"/>
</dbReference>
<dbReference type="SUPFAM" id="SSF52440">
    <property type="entry name" value="PreATP-grasp domain"/>
    <property type="match status" value="1"/>
</dbReference>
<dbReference type="AlphaFoldDB" id="A0A853I2F2"/>
<dbReference type="RefSeq" id="WP_180567682.1">
    <property type="nucleotide sequence ID" value="NZ_JACCKB010000006.1"/>
</dbReference>
<dbReference type="GO" id="GO:0071555">
    <property type="term" value="P:cell wall organization"/>
    <property type="evidence" value="ECO:0007669"/>
    <property type="project" value="UniProtKB-KW"/>
</dbReference>
<dbReference type="EMBL" id="JACCKB010000006">
    <property type="protein sequence ID" value="NYZ65652.1"/>
    <property type="molecule type" value="Genomic_DNA"/>
</dbReference>
<evidence type="ECO:0000256" key="20">
    <source>
        <dbReference type="PIRSR" id="PIRSR039102-3"/>
    </source>
</evidence>
<dbReference type="InterPro" id="IPR011095">
    <property type="entry name" value="Dala_Dala_lig_C"/>
</dbReference>
<organism evidence="23 24">
    <name type="scientific">Spartinivicinus marinus</name>
    <dbReference type="NCBI Taxonomy" id="2994442"/>
    <lineage>
        <taxon>Bacteria</taxon>
        <taxon>Pseudomonadati</taxon>
        <taxon>Pseudomonadota</taxon>
        <taxon>Gammaproteobacteria</taxon>
        <taxon>Oceanospirillales</taxon>
        <taxon>Zooshikellaceae</taxon>
        <taxon>Spartinivicinus</taxon>
    </lineage>
</organism>
<evidence type="ECO:0000256" key="11">
    <source>
        <dbReference type="ARBA" id="ARBA00022840"/>
    </source>
</evidence>
<evidence type="ECO:0000256" key="12">
    <source>
        <dbReference type="ARBA" id="ARBA00022842"/>
    </source>
</evidence>
<dbReference type="HAMAP" id="MF_00047">
    <property type="entry name" value="Dala_Dala_lig"/>
    <property type="match status" value="1"/>
</dbReference>
<dbReference type="GO" id="GO:0005524">
    <property type="term" value="F:ATP binding"/>
    <property type="evidence" value="ECO:0007669"/>
    <property type="project" value="UniProtKB-UniRule"/>
</dbReference>
<dbReference type="GO" id="GO:0009252">
    <property type="term" value="P:peptidoglycan biosynthetic process"/>
    <property type="evidence" value="ECO:0007669"/>
    <property type="project" value="UniProtKB-UniRule"/>
</dbReference>
<comment type="cofactor">
    <cofactor evidence="20">
        <name>Mg(2+)</name>
        <dbReference type="ChEBI" id="CHEBI:18420"/>
    </cofactor>
    <cofactor evidence="20">
        <name>Mn(2+)</name>
        <dbReference type="ChEBI" id="CHEBI:29035"/>
    </cofactor>
    <text evidence="20">Binds 2 magnesium or manganese ions per subunit.</text>
</comment>
<evidence type="ECO:0000256" key="21">
    <source>
        <dbReference type="PROSITE-ProRule" id="PRU00409"/>
    </source>
</evidence>
<dbReference type="Pfam" id="PF07478">
    <property type="entry name" value="Dala_Dala_lig_C"/>
    <property type="match status" value="1"/>
</dbReference>
<dbReference type="PROSITE" id="PS50975">
    <property type="entry name" value="ATP_GRASP"/>
    <property type="match status" value="1"/>
</dbReference>
<evidence type="ECO:0000256" key="18">
    <source>
        <dbReference type="HAMAP-Rule" id="MF_00047"/>
    </source>
</evidence>
<evidence type="ECO:0000256" key="8">
    <source>
        <dbReference type="ARBA" id="ARBA00022598"/>
    </source>
</evidence>
<keyword evidence="8 18" id="KW-0436">Ligase</keyword>
<comment type="similarity">
    <text evidence="5 18">Belongs to the D-alanine--D-alanine ligase family.</text>
</comment>
<keyword evidence="11 21" id="KW-0067">ATP-binding</keyword>
<evidence type="ECO:0000256" key="13">
    <source>
        <dbReference type="ARBA" id="ARBA00022960"/>
    </source>
</evidence>
<evidence type="ECO:0000256" key="9">
    <source>
        <dbReference type="ARBA" id="ARBA00022723"/>
    </source>
</evidence>
<evidence type="ECO:0000313" key="24">
    <source>
        <dbReference type="Proteomes" id="UP000569732"/>
    </source>
</evidence>
<sequence>MSNQFGHVAVLYGGLSAEREVSLKSGQEIYQALIKEGVDVSLIDVGKNIVQQLQDAKPIDIAFIALHGRGGEDGTLQALLEFMEIPYTGSGVMASAFAMDKYRSKLLWQGLGLPTPVFQLFQKSQQTTELSPKVAFPCVLKPAKEGSSIGITKVNTAEDFPAALATALQFDDDVLAEPWITGAEFTVAILNERALPPIELKTDRTFYDYEAKYIANDTQYICPCNLSSRKQHELKKLALEAFESLGCKGWGRVDVMQDQAGDFWVLEVNTVPGMTDHSLVPMAAKEDGYSFSKLVLEILATAQAQ</sequence>
<keyword evidence="16 18" id="KW-0961">Cell wall biogenesis/degradation</keyword>
<evidence type="ECO:0000256" key="17">
    <source>
        <dbReference type="ARBA" id="ARBA00047614"/>
    </source>
</evidence>
<comment type="function">
    <text evidence="2 18">Cell wall formation.</text>
</comment>
<dbReference type="FunFam" id="3.30.470.20:FF:000008">
    <property type="entry name" value="D-alanine--D-alanine ligase"/>
    <property type="match status" value="1"/>
</dbReference>
<evidence type="ECO:0000256" key="19">
    <source>
        <dbReference type="PIRSR" id="PIRSR039102-1"/>
    </source>
</evidence>
<keyword evidence="12 20" id="KW-0460">Magnesium</keyword>
<feature type="binding site" evidence="20">
    <location>
        <position position="267"/>
    </location>
    <ligand>
        <name>Mg(2+)</name>
        <dbReference type="ChEBI" id="CHEBI:18420"/>
        <label>2</label>
    </ligand>
</feature>
<keyword evidence="13 18" id="KW-0133">Cell shape</keyword>
<feature type="binding site" evidence="20">
    <location>
        <position position="269"/>
    </location>
    <ligand>
        <name>Mg(2+)</name>
        <dbReference type="ChEBI" id="CHEBI:18420"/>
        <label>2</label>
    </ligand>
</feature>
<comment type="catalytic activity">
    <reaction evidence="17 18">
        <text>2 D-alanine + ATP = D-alanyl-D-alanine + ADP + phosphate + H(+)</text>
        <dbReference type="Rhea" id="RHEA:11224"/>
        <dbReference type="ChEBI" id="CHEBI:15378"/>
        <dbReference type="ChEBI" id="CHEBI:30616"/>
        <dbReference type="ChEBI" id="CHEBI:43474"/>
        <dbReference type="ChEBI" id="CHEBI:57416"/>
        <dbReference type="ChEBI" id="CHEBI:57822"/>
        <dbReference type="ChEBI" id="CHEBI:456216"/>
        <dbReference type="EC" id="6.3.2.4"/>
    </reaction>
</comment>
<evidence type="ECO:0000259" key="22">
    <source>
        <dbReference type="PROSITE" id="PS50975"/>
    </source>
</evidence>
<feature type="binding site" evidence="20">
    <location>
        <position position="267"/>
    </location>
    <ligand>
        <name>Mg(2+)</name>
        <dbReference type="ChEBI" id="CHEBI:18420"/>
        <label>1</label>
    </ligand>
</feature>
<dbReference type="NCBIfam" id="NF002378">
    <property type="entry name" value="PRK01372.1"/>
    <property type="match status" value="1"/>
</dbReference>
<name>A0A853I2F2_9GAMM</name>
<gene>
    <name evidence="18" type="primary">ddl</name>
    <name evidence="23" type="ORF">H0A36_06480</name>
</gene>
<evidence type="ECO:0000256" key="4">
    <source>
        <dbReference type="ARBA" id="ARBA00004752"/>
    </source>
</evidence>
<dbReference type="Pfam" id="PF01820">
    <property type="entry name" value="Dala_Dala_lig_N"/>
    <property type="match status" value="2"/>
</dbReference>
<comment type="pathway">
    <text evidence="4 18">Cell wall biogenesis; peptidoglycan biosynthesis.</text>
</comment>
<evidence type="ECO:0000256" key="16">
    <source>
        <dbReference type="ARBA" id="ARBA00023316"/>
    </source>
</evidence>
<dbReference type="GO" id="GO:0046872">
    <property type="term" value="F:metal ion binding"/>
    <property type="evidence" value="ECO:0007669"/>
    <property type="project" value="UniProtKB-KW"/>
</dbReference>
<evidence type="ECO:0000256" key="7">
    <source>
        <dbReference type="ARBA" id="ARBA00022490"/>
    </source>
</evidence>
<evidence type="ECO:0000256" key="14">
    <source>
        <dbReference type="ARBA" id="ARBA00022984"/>
    </source>
</evidence>
<feature type="active site" evidence="19">
    <location>
        <position position="147"/>
    </location>
</feature>
<feature type="domain" description="ATP-grasp" evidence="22">
    <location>
        <begin position="105"/>
        <end position="300"/>
    </location>
</feature>
<comment type="cofactor">
    <cofactor evidence="1">
        <name>Mn(2+)</name>
        <dbReference type="ChEBI" id="CHEBI:29035"/>
    </cofactor>
</comment>
<dbReference type="NCBIfam" id="TIGR01205">
    <property type="entry name" value="D_ala_D_alaTIGR"/>
    <property type="match status" value="1"/>
</dbReference>
<dbReference type="PIRSF" id="PIRSF039102">
    <property type="entry name" value="Ddl/VanB"/>
    <property type="match status" value="1"/>
</dbReference>
<keyword evidence="10 21" id="KW-0547">Nucleotide-binding</keyword>
<dbReference type="GO" id="GO:0008716">
    <property type="term" value="F:D-alanine-D-alanine ligase activity"/>
    <property type="evidence" value="ECO:0007669"/>
    <property type="project" value="UniProtKB-UniRule"/>
</dbReference>
<feature type="binding site" evidence="20">
    <location>
        <position position="254"/>
    </location>
    <ligand>
        <name>Mg(2+)</name>
        <dbReference type="ChEBI" id="CHEBI:18420"/>
        <label>1</label>
    </ligand>
</feature>
<evidence type="ECO:0000256" key="10">
    <source>
        <dbReference type="ARBA" id="ARBA00022741"/>
    </source>
</evidence>
<evidence type="ECO:0000313" key="23">
    <source>
        <dbReference type="EMBL" id="NYZ65652.1"/>
    </source>
</evidence>
<proteinExistence type="inferred from homology"/>
<dbReference type="InterPro" id="IPR011127">
    <property type="entry name" value="Dala_Dala_lig_N"/>
</dbReference>
<keyword evidence="15 20" id="KW-0464">Manganese</keyword>
<keyword evidence="24" id="KW-1185">Reference proteome</keyword>
<keyword evidence="7 18" id="KW-0963">Cytoplasm</keyword>
<dbReference type="PANTHER" id="PTHR23132">
    <property type="entry name" value="D-ALANINE--D-ALANINE LIGASE"/>
    <property type="match status" value="1"/>
</dbReference>
<comment type="caution">
    <text evidence="23">The sequence shown here is derived from an EMBL/GenBank/DDBJ whole genome shotgun (WGS) entry which is preliminary data.</text>
</comment>
<evidence type="ECO:0000256" key="3">
    <source>
        <dbReference type="ARBA" id="ARBA00004496"/>
    </source>
</evidence>
<dbReference type="PROSITE" id="PS00843">
    <property type="entry name" value="DALA_DALA_LIGASE_1"/>
    <property type="match status" value="1"/>
</dbReference>
<evidence type="ECO:0000256" key="6">
    <source>
        <dbReference type="ARBA" id="ARBA00012216"/>
    </source>
</evidence>
<dbReference type="SUPFAM" id="SSF56059">
    <property type="entry name" value="Glutathione synthetase ATP-binding domain-like"/>
    <property type="match status" value="1"/>
</dbReference>
<feature type="active site" evidence="19">
    <location>
        <position position="278"/>
    </location>
</feature>
<dbReference type="PROSITE" id="PS00844">
    <property type="entry name" value="DALA_DALA_LIGASE_2"/>
    <property type="match status" value="1"/>
</dbReference>
<dbReference type="InterPro" id="IPR000291">
    <property type="entry name" value="D-Ala_lig_Van_CS"/>
</dbReference>
<feature type="active site" evidence="19">
    <location>
        <position position="18"/>
    </location>
</feature>
<dbReference type="UniPathway" id="UPA00219"/>
<protein>
    <recommendedName>
        <fullName evidence="6 18">D-alanine--D-alanine ligase</fullName>
        <ecNumber evidence="6 18">6.3.2.4</ecNumber>
    </recommendedName>
    <alternativeName>
        <fullName evidence="18">D-Ala-D-Ala ligase</fullName>
    </alternativeName>
    <alternativeName>
        <fullName evidence="18">D-alanylalanine synthetase</fullName>
    </alternativeName>
</protein>
<evidence type="ECO:0000256" key="15">
    <source>
        <dbReference type="ARBA" id="ARBA00023211"/>
    </source>
</evidence>
<evidence type="ECO:0000256" key="5">
    <source>
        <dbReference type="ARBA" id="ARBA00010871"/>
    </source>
</evidence>
<evidence type="ECO:0000256" key="2">
    <source>
        <dbReference type="ARBA" id="ARBA00003921"/>
    </source>
</evidence>
<dbReference type="InterPro" id="IPR005905">
    <property type="entry name" value="D_ala_D_ala"/>
</dbReference>
<dbReference type="PANTHER" id="PTHR23132:SF23">
    <property type="entry name" value="D-ALANINE--D-ALANINE LIGASE B"/>
    <property type="match status" value="1"/>
</dbReference>